<dbReference type="HOGENOM" id="CLU_636238_0_0_1"/>
<dbReference type="InterPro" id="IPR036322">
    <property type="entry name" value="WD40_repeat_dom_sf"/>
</dbReference>
<dbReference type="EMBL" id="KN839941">
    <property type="protein sequence ID" value="KIJ58424.1"/>
    <property type="molecule type" value="Genomic_DNA"/>
</dbReference>
<evidence type="ECO:0000256" key="5">
    <source>
        <dbReference type="PROSITE-ProRule" id="PRU00221"/>
    </source>
</evidence>
<organism evidence="7 9">
    <name type="scientific">Hydnomerulius pinastri MD-312</name>
    <dbReference type="NCBI Taxonomy" id="994086"/>
    <lineage>
        <taxon>Eukaryota</taxon>
        <taxon>Fungi</taxon>
        <taxon>Dikarya</taxon>
        <taxon>Basidiomycota</taxon>
        <taxon>Agaricomycotina</taxon>
        <taxon>Agaricomycetes</taxon>
        <taxon>Agaricomycetidae</taxon>
        <taxon>Boletales</taxon>
        <taxon>Boletales incertae sedis</taxon>
        <taxon>Leucogyrophana</taxon>
    </lineage>
</organism>
<comment type="subcellular location">
    <subcellularLocation>
        <location evidence="1">Nucleus</location>
    </subcellularLocation>
</comment>
<feature type="compositionally biased region" description="Acidic residues" evidence="6">
    <location>
        <begin position="85"/>
        <end position="97"/>
    </location>
</feature>
<evidence type="ECO:0000256" key="4">
    <source>
        <dbReference type="ARBA" id="ARBA00023242"/>
    </source>
</evidence>
<accession>A0A0C9UZG4</accession>
<dbReference type="EMBL" id="KN839850">
    <property type="protein sequence ID" value="KIJ63690.1"/>
    <property type="molecule type" value="Genomic_DNA"/>
</dbReference>
<dbReference type="PANTHER" id="PTHR19865">
    <property type="entry name" value="U3 SMALL NUCLEOLAR RNA INTERACTING PROTEIN 2"/>
    <property type="match status" value="1"/>
</dbReference>
<evidence type="ECO:0000313" key="7">
    <source>
        <dbReference type="EMBL" id="KIJ58424.1"/>
    </source>
</evidence>
<evidence type="ECO:0000313" key="8">
    <source>
        <dbReference type="EMBL" id="KIJ63690.1"/>
    </source>
</evidence>
<dbReference type="AlphaFoldDB" id="A0A0C9UZG4"/>
<reference evidence="7 9" key="1">
    <citation type="submission" date="2014-04" db="EMBL/GenBank/DDBJ databases">
        <title>Evolutionary Origins and Diversification of the Mycorrhizal Mutualists.</title>
        <authorList>
            <consortium name="DOE Joint Genome Institute"/>
            <consortium name="Mycorrhizal Genomics Consortium"/>
            <person name="Kohler A."/>
            <person name="Kuo A."/>
            <person name="Nagy L.G."/>
            <person name="Floudas D."/>
            <person name="Copeland A."/>
            <person name="Barry K.W."/>
            <person name="Cichocki N."/>
            <person name="Veneault-Fourrey C."/>
            <person name="LaButti K."/>
            <person name="Lindquist E.A."/>
            <person name="Lipzen A."/>
            <person name="Lundell T."/>
            <person name="Morin E."/>
            <person name="Murat C."/>
            <person name="Riley R."/>
            <person name="Ohm R."/>
            <person name="Sun H."/>
            <person name="Tunlid A."/>
            <person name="Henrissat B."/>
            <person name="Grigoriev I.V."/>
            <person name="Hibbett D.S."/>
            <person name="Martin F."/>
        </authorList>
    </citation>
    <scope>NUCLEOTIDE SEQUENCE [LARGE SCALE GENOMIC DNA]</scope>
    <source>
        <strain evidence="7 9">MD-312</strain>
    </source>
</reference>
<feature type="compositionally biased region" description="Acidic residues" evidence="6">
    <location>
        <begin position="61"/>
        <end position="75"/>
    </location>
</feature>
<dbReference type="OrthoDB" id="189968at2759"/>
<dbReference type="InterPro" id="IPR001680">
    <property type="entry name" value="WD40_rpt"/>
</dbReference>
<dbReference type="SUPFAM" id="SSF50978">
    <property type="entry name" value="WD40 repeat-like"/>
    <property type="match status" value="1"/>
</dbReference>
<dbReference type="GO" id="GO:0032040">
    <property type="term" value="C:small-subunit processome"/>
    <property type="evidence" value="ECO:0007669"/>
    <property type="project" value="TreeGrafter"/>
</dbReference>
<evidence type="ECO:0000256" key="2">
    <source>
        <dbReference type="ARBA" id="ARBA00022574"/>
    </source>
</evidence>
<protein>
    <recommendedName>
        <fullName evidence="10">Ribosomal RNA-processing protein 9</fullName>
    </recommendedName>
</protein>
<feature type="repeat" description="WD" evidence="5">
    <location>
        <begin position="188"/>
        <end position="229"/>
    </location>
</feature>
<keyword evidence="3" id="KW-0677">Repeat</keyword>
<gene>
    <name evidence="8" type="ORF">HYDPIDRAFT_113201</name>
    <name evidence="7" type="ORF">HYDPIDRAFT_119530</name>
</gene>
<dbReference type="Pfam" id="PF00400">
    <property type="entry name" value="WD40"/>
    <property type="match status" value="2"/>
</dbReference>
<feature type="compositionally biased region" description="Basic and acidic residues" evidence="6">
    <location>
        <begin position="34"/>
        <end position="43"/>
    </location>
</feature>
<keyword evidence="2 5" id="KW-0853">WD repeat</keyword>
<evidence type="ECO:0008006" key="10">
    <source>
        <dbReference type="Google" id="ProtNLM"/>
    </source>
</evidence>
<dbReference type="GO" id="GO:0034511">
    <property type="term" value="F:U3 snoRNA binding"/>
    <property type="evidence" value="ECO:0007669"/>
    <property type="project" value="InterPro"/>
</dbReference>
<evidence type="ECO:0000256" key="6">
    <source>
        <dbReference type="SAM" id="MobiDB-lite"/>
    </source>
</evidence>
<evidence type="ECO:0000256" key="1">
    <source>
        <dbReference type="ARBA" id="ARBA00004123"/>
    </source>
</evidence>
<dbReference type="InterPro" id="IPR039241">
    <property type="entry name" value="Rrp9-like"/>
</dbReference>
<proteinExistence type="predicted"/>
<feature type="compositionally biased region" description="Low complexity" evidence="6">
    <location>
        <begin position="413"/>
        <end position="424"/>
    </location>
</feature>
<dbReference type="SMART" id="SM00320">
    <property type="entry name" value="WD40"/>
    <property type="match status" value="3"/>
</dbReference>
<keyword evidence="9" id="KW-1185">Reference proteome</keyword>
<feature type="region of interest" description="Disordered" evidence="6">
    <location>
        <begin position="406"/>
        <end position="431"/>
    </location>
</feature>
<dbReference type="PANTHER" id="PTHR19865:SF0">
    <property type="entry name" value="U3 SMALL NUCLEOLAR RNA-INTERACTING PROTEIN 2"/>
    <property type="match status" value="1"/>
</dbReference>
<dbReference type="PROSITE" id="PS50082">
    <property type="entry name" value="WD_REPEATS_2"/>
    <property type="match status" value="1"/>
</dbReference>
<evidence type="ECO:0000313" key="9">
    <source>
        <dbReference type="Proteomes" id="UP000053820"/>
    </source>
</evidence>
<evidence type="ECO:0000256" key="3">
    <source>
        <dbReference type="ARBA" id="ARBA00022737"/>
    </source>
</evidence>
<dbReference type="Proteomes" id="UP000053820">
    <property type="component" value="Unassembled WGS sequence"/>
</dbReference>
<sequence length="431" mass="47947">MPDSFFASNKNKKRKRALSSGDAKQGSAKKLLRRDKSSRDSRQHGVKTNGVTQAKKRPTDEELDSDRTDDDEGGIDDLNLRADVEPESSGDEDIEETPAEKRLRLAKIYLENVKEGLAEGEFDAAEVDKELISARLRQDVLEHSGKAHLFVADSSLSFRKGTRQLYTASYDRTLKLYDLSVMGYVETLFGHQDTIVALDALRGETVVSAGARDRTVRYWKIQEESQLVFRGGGRSAVRELLEGGAFEGLEEEEAEGGKKGKEGKKKFVEGSIECVAMIDETNFVSGGDTGFVFLVTSSPLRTCANDDISRPHRSICLWNIQKKKPIFTQALCHGFHETHSSTEGIVQTPRWITAVACLRYSDVFASGGFNLISLFFSFVSSFIARDLHFWGEIDMLMERHDKVLGTDPSEYGNSTPKSNPSPSSVHCQPQE</sequence>
<dbReference type="Gene3D" id="2.130.10.10">
    <property type="entry name" value="YVTN repeat-like/Quinoprotein amine dehydrogenase"/>
    <property type="match status" value="1"/>
</dbReference>
<keyword evidence="4" id="KW-0539">Nucleus</keyword>
<dbReference type="InterPro" id="IPR015943">
    <property type="entry name" value="WD40/YVTN_repeat-like_dom_sf"/>
</dbReference>
<name>A0A0C9UZG4_9AGAM</name>
<feature type="region of interest" description="Disordered" evidence="6">
    <location>
        <begin position="1"/>
        <end position="97"/>
    </location>
</feature>